<feature type="compositionally biased region" description="Low complexity" evidence="1">
    <location>
        <begin position="12"/>
        <end position="25"/>
    </location>
</feature>
<feature type="compositionally biased region" description="Acidic residues" evidence="1">
    <location>
        <begin position="35"/>
        <end position="44"/>
    </location>
</feature>
<dbReference type="SUPFAM" id="SSF52402">
    <property type="entry name" value="Adenine nucleotide alpha hydrolases-like"/>
    <property type="match status" value="1"/>
</dbReference>
<comment type="caution">
    <text evidence="2">The sequence shown here is derived from an EMBL/GenBank/DDBJ whole genome shotgun (WGS) entry which is preliminary data.</text>
</comment>
<evidence type="ECO:0000313" key="3">
    <source>
        <dbReference type="Proteomes" id="UP000327157"/>
    </source>
</evidence>
<feature type="region of interest" description="Disordered" evidence="1">
    <location>
        <begin position="1"/>
        <end position="47"/>
    </location>
</feature>
<reference evidence="2 3" key="2">
    <citation type="submission" date="2019-11" db="EMBL/GenBank/DDBJ databases">
        <title>A de novo genome assembly of a pear dwarfing rootstock.</title>
        <authorList>
            <person name="Wang F."/>
            <person name="Wang J."/>
            <person name="Li S."/>
            <person name="Zhang Y."/>
            <person name="Fang M."/>
            <person name="Ma L."/>
            <person name="Zhao Y."/>
            <person name="Jiang S."/>
        </authorList>
    </citation>
    <scope>NUCLEOTIDE SEQUENCE [LARGE SCALE GENOMIC DNA]</scope>
    <source>
        <strain evidence="2">S2</strain>
        <tissue evidence="2">Leaf</tissue>
    </source>
</reference>
<evidence type="ECO:0000313" key="2">
    <source>
        <dbReference type="EMBL" id="KAB2609554.1"/>
    </source>
</evidence>
<keyword evidence="3" id="KW-1185">Reference proteome</keyword>
<organism evidence="2 3">
    <name type="scientific">Pyrus ussuriensis x Pyrus communis</name>
    <dbReference type="NCBI Taxonomy" id="2448454"/>
    <lineage>
        <taxon>Eukaryota</taxon>
        <taxon>Viridiplantae</taxon>
        <taxon>Streptophyta</taxon>
        <taxon>Embryophyta</taxon>
        <taxon>Tracheophyta</taxon>
        <taxon>Spermatophyta</taxon>
        <taxon>Magnoliopsida</taxon>
        <taxon>eudicotyledons</taxon>
        <taxon>Gunneridae</taxon>
        <taxon>Pentapetalae</taxon>
        <taxon>rosids</taxon>
        <taxon>fabids</taxon>
        <taxon>Rosales</taxon>
        <taxon>Rosaceae</taxon>
        <taxon>Amygdaloideae</taxon>
        <taxon>Maleae</taxon>
        <taxon>Pyrus</taxon>
    </lineage>
</organism>
<dbReference type="AlphaFoldDB" id="A0A5N5GFR6"/>
<reference evidence="2 3" key="1">
    <citation type="submission" date="2019-09" db="EMBL/GenBank/DDBJ databases">
        <authorList>
            <person name="Ou C."/>
        </authorList>
    </citation>
    <scope>NUCLEOTIDE SEQUENCE [LARGE SCALE GENOMIC DNA]</scope>
    <source>
        <strain evidence="2">S2</strain>
        <tissue evidence="2">Leaf</tissue>
    </source>
</reference>
<dbReference type="CDD" id="cd01989">
    <property type="entry name" value="USP_STK_Ubox_N"/>
    <property type="match status" value="1"/>
</dbReference>
<feature type="compositionally biased region" description="Basic and acidic residues" evidence="1">
    <location>
        <begin position="1"/>
        <end position="11"/>
    </location>
</feature>
<evidence type="ECO:0000256" key="1">
    <source>
        <dbReference type="SAM" id="MobiDB-lite"/>
    </source>
</evidence>
<gene>
    <name evidence="2" type="ORF">D8674_043119</name>
</gene>
<dbReference type="OrthoDB" id="1654852at2759"/>
<feature type="region of interest" description="Disordered" evidence="1">
    <location>
        <begin position="274"/>
        <end position="333"/>
    </location>
</feature>
<dbReference type="EMBL" id="SMOL01000550">
    <property type="protein sequence ID" value="KAB2609554.1"/>
    <property type="molecule type" value="Genomic_DNA"/>
</dbReference>
<dbReference type="Gene3D" id="3.40.50.620">
    <property type="entry name" value="HUPs"/>
    <property type="match status" value="1"/>
</dbReference>
<accession>A0A5N5GFR6</accession>
<feature type="compositionally biased region" description="Low complexity" evidence="1">
    <location>
        <begin position="294"/>
        <end position="308"/>
    </location>
</feature>
<sequence length="333" mass="36601">MSLTSKADREWGSTSTSGAGSTSSGYRDDPQPQHDEDDDDDDDEYRNYYMKCNISSSSISEIEEEEGDDIDDEKKGKIKIPSEIKELFGFKGYLPPMPSIKEDVDYHSSHDESVYVGVGKGESSMDALTWALKHAVDPSSSTTVYLIHVFPGVTYIPSPLGKLPKNQVSSQQVETYMAEERGKRRVLLHKFIDKCSVAKVKVDTILIESDMIGRAILDLIPILNITKLVIGTNKSNLRKVMAKKGSGIGAQILQSAPEGCDVDIICQGNQVTKTMMDQPQPPTESSFSPPPKDGTTTITSTTNGTTNSMQLQGDQHQRTEKPASSFFCFKPKS</sequence>
<name>A0A5N5GFR6_9ROSA</name>
<protein>
    <submittedName>
        <fullName evidence="2">U-box domain-containing protein 35-like</fullName>
    </submittedName>
</protein>
<proteinExistence type="predicted"/>
<dbReference type="Proteomes" id="UP000327157">
    <property type="component" value="Unassembled WGS sequence"/>
</dbReference>
<dbReference type="PANTHER" id="PTHR47382">
    <property type="entry name" value="U-BOX DOMAIN-CONTAINING PROTEIN 52-LIKE"/>
    <property type="match status" value="1"/>
</dbReference>
<feature type="compositionally biased region" description="Polar residues" evidence="1">
    <location>
        <begin position="274"/>
        <end position="287"/>
    </location>
</feature>
<dbReference type="InterPro" id="IPR014729">
    <property type="entry name" value="Rossmann-like_a/b/a_fold"/>
</dbReference>
<dbReference type="PANTHER" id="PTHR47382:SF3">
    <property type="entry name" value="ADENINE NUCLEOTIDE ALPHA HYDROLASES-LIKE SUPERFAMILY PROTEIN"/>
    <property type="match status" value="1"/>
</dbReference>